<reference evidence="2 3" key="1">
    <citation type="journal article" date="2020" name="Cell">
        <title>Large-Scale Comparative Analyses of Tick Genomes Elucidate Their Genetic Diversity and Vector Capacities.</title>
        <authorList>
            <consortium name="Tick Genome and Microbiome Consortium (TIGMIC)"/>
            <person name="Jia N."/>
            <person name="Wang J."/>
            <person name="Shi W."/>
            <person name="Du L."/>
            <person name="Sun Y."/>
            <person name="Zhan W."/>
            <person name="Jiang J.F."/>
            <person name="Wang Q."/>
            <person name="Zhang B."/>
            <person name="Ji P."/>
            <person name="Bell-Sakyi L."/>
            <person name="Cui X.M."/>
            <person name="Yuan T.T."/>
            <person name="Jiang B.G."/>
            <person name="Yang W.F."/>
            <person name="Lam T.T."/>
            <person name="Chang Q.C."/>
            <person name="Ding S.J."/>
            <person name="Wang X.J."/>
            <person name="Zhu J.G."/>
            <person name="Ruan X.D."/>
            <person name="Zhao L."/>
            <person name="Wei J.T."/>
            <person name="Ye R.Z."/>
            <person name="Que T.C."/>
            <person name="Du C.H."/>
            <person name="Zhou Y.H."/>
            <person name="Cheng J.X."/>
            <person name="Dai P.F."/>
            <person name="Guo W.B."/>
            <person name="Han X.H."/>
            <person name="Huang E.J."/>
            <person name="Li L.F."/>
            <person name="Wei W."/>
            <person name="Gao Y.C."/>
            <person name="Liu J.Z."/>
            <person name="Shao H.Z."/>
            <person name="Wang X."/>
            <person name="Wang C.C."/>
            <person name="Yang T.C."/>
            <person name="Huo Q.B."/>
            <person name="Li W."/>
            <person name="Chen H.Y."/>
            <person name="Chen S.E."/>
            <person name="Zhou L.G."/>
            <person name="Ni X.B."/>
            <person name="Tian J.H."/>
            <person name="Sheng Y."/>
            <person name="Liu T."/>
            <person name="Pan Y.S."/>
            <person name="Xia L.Y."/>
            <person name="Li J."/>
            <person name="Zhao F."/>
            <person name="Cao W.C."/>
        </authorList>
    </citation>
    <scope>NUCLEOTIDE SEQUENCE [LARGE SCALE GENOMIC DNA]</scope>
    <source>
        <strain evidence="2">HaeL-2018</strain>
    </source>
</reference>
<dbReference type="VEuPathDB" id="VectorBase:HLOH_046110"/>
<evidence type="ECO:0000313" key="3">
    <source>
        <dbReference type="Proteomes" id="UP000821853"/>
    </source>
</evidence>
<dbReference type="EMBL" id="JABSTR010000004">
    <property type="protein sequence ID" value="KAH9368805.1"/>
    <property type="molecule type" value="Genomic_DNA"/>
</dbReference>
<feature type="compositionally biased region" description="Basic and acidic residues" evidence="1">
    <location>
        <begin position="187"/>
        <end position="200"/>
    </location>
</feature>
<feature type="compositionally biased region" description="Basic and acidic residues" evidence="1">
    <location>
        <begin position="159"/>
        <end position="170"/>
    </location>
</feature>
<protein>
    <submittedName>
        <fullName evidence="2">Uncharacterized protein</fullName>
    </submittedName>
</protein>
<dbReference type="AlphaFoldDB" id="A0A9J6G0P3"/>
<keyword evidence="3" id="KW-1185">Reference proteome</keyword>
<name>A0A9J6G0P3_HAELO</name>
<organism evidence="2 3">
    <name type="scientific">Haemaphysalis longicornis</name>
    <name type="common">Bush tick</name>
    <dbReference type="NCBI Taxonomy" id="44386"/>
    <lineage>
        <taxon>Eukaryota</taxon>
        <taxon>Metazoa</taxon>
        <taxon>Ecdysozoa</taxon>
        <taxon>Arthropoda</taxon>
        <taxon>Chelicerata</taxon>
        <taxon>Arachnida</taxon>
        <taxon>Acari</taxon>
        <taxon>Parasitiformes</taxon>
        <taxon>Ixodida</taxon>
        <taxon>Ixodoidea</taxon>
        <taxon>Ixodidae</taxon>
        <taxon>Haemaphysalinae</taxon>
        <taxon>Haemaphysalis</taxon>
    </lineage>
</organism>
<evidence type="ECO:0000313" key="2">
    <source>
        <dbReference type="EMBL" id="KAH9368805.1"/>
    </source>
</evidence>
<dbReference type="Proteomes" id="UP000821853">
    <property type="component" value="Chromosome 2"/>
</dbReference>
<gene>
    <name evidence="2" type="ORF">HPB48_012450</name>
</gene>
<sequence length="390" mass="42741">MLRQALGGAGHALTDINAITHTRKTLVLISKRHHQKLPQTPFVERAGCMLTTIHCNGMQTRLAREPALKTASNVSAHIEVNKSGKQGGGNSCTRRRASVPNHSSPASVKLLPQAGERRNQNVRRAVGSRPFSLKKRGPYTVTMVHKQSVPFAHRTQAKKPRDTHDVDKSQRAKHVQHGGSSQSGDEGSGHGDLRRATTSRSEVRRKFLREQVTFAYSDRSSEEISWVEPGCSRQHQRRRHTGKATAEPRTSGCFGPRGLPGRHCDASPESTMRGPREREALALRSPTPGALARQPCGKAAAVAWLACLRVRRPRDLVVPLDVPFPFSSPRASLPQKFLCLQRERPASSVIVLLLSFRGSSWRGRCLGRGARSAGKSVAQTASARIKTLPP</sequence>
<evidence type="ECO:0000256" key="1">
    <source>
        <dbReference type="SAM" id="MobiDB-lite"/>
    </source>
</evidence>
<accession>A0A9J6G0P3</accession>
<comment type="caution">
    <text evidence="2">The sequence shown here is derived from an EMBL/GenBank/DDBJ whole genome shotgun (WGS) entry which is preliminary data.</text>
</comment>
<feature type="region of interest" description="Disordered" evidence="1">
    <location>
        <begin position="235"/>
        <end position="275"/>
    </location>
</feature>
<feature type="region of interest" description="Disordered" evidence="1">
    <location>
        <begin position="79"/>
        <end position="200"/>
    </location>
</feature>
<proteinExistence type="predicted"/>